<dbReference type="AlphaFoldDB" id="A0A073ITN9"/>
<reference evidence="2 3" key="1">
    <citation type="submission" date="2014-01" db="EMBL/GenBank/DDBJ databases">
        <title>Sulfitobacter donghicola JCM 14565 Genome Sequencing.</title>
        <authorList>
            <person name="Lai Q."/>
            <person name="Hong Z."/>
        </authorList>
    </citation>
    <scope>NUCLEOTIDE SEQUENCE [LARGE SCALE GENOMIC DNA]</scope>
    <source>
        <strain evidence="2 3">JCM 14565</strain>
    </source>
</reference>
<name>A0A073ITN9_9RHOB</name>
<sequence length="154" mass="16811">MGEQIETAAEAIEAHALPRVHEVHSDPDAKNAKDQPVPKGVADKPVEQKSPAQWAYERTVLYLKKFEEGLDDGQEIAMGFAGTDAGVLKIEGMGYFDPDVVTFYGTDPAGGKMQLVQHVSQLSVVFRAVPKAVETEEPNRIGFKLLEDLETGET</sequence>
<evidence type="ECO:0000313" key="2">
    <source>
        <dbReference type="EMBL" id="KEJ88772.1"/>
    </source>
</evidence>
<dbReference type="OrthoDB" id="7202559at2"/>
<evidence type="ECO:0000313" key="3">
    <source>
        <dbReference type="Proteomes" id="UP000027734"/>
    </source>
</evidence>
<feature type="region of interest" description="Disordered" evidence="1">
    <location>
        <begin position="13"/>
        <end position="50"/>
    </location>
</feature>
<keyword evidence="3" id="KW-1185">Reference proteome</keyword>
<dbReference type="Proteomes" id="UP000027734">
    <property type="component" value="Unassembled WGS sequence"/>
</dbReference>
<gene>
    <name evidence="2" type="ORF">DSW25_14080</name>
</gene>
<organism evidence="2 3">
    <name type="scientific">Sulfitobacter donghicola DSW-25 = KCTC 12864 = JCM 14565</name>
    <dbReference type="NCBI Taxonomy" id="1300350"/>
    <lineage>
        <taxon>Bacteria</taxon>
        <taxon>Pseudomonadati</taxon>
        <taxon>Pseudomonadota</taxon>
        <taxon>Alphaproteobacteria</taxon>
        <taxon>Rhodobacterales</taxon>
        <taxon>Roseobacteraceae</taxon>
        <taxon>Sulfitobacter</taxon>
    </lineage>
</organism>
<dbReference type="RefSeq" id="WP_025059654.1">
    <property type="nucleotide sequence ID" value="NZ_JAMC01000005.1"/>
</dbReference>
<protein>
    <submittedName>
        <fullName evidence="2">Uncharacterized protein</fullName>
    </submittedName>
</protein>
<dbReference type="STRING" id="1300350.Z948_2292"/>
<proteinExistence type="predicted"/>
<accession>A0A073ITN9</accession>
<dbReference type="EMBL" id="JAMC01000005">
    <property type="protein sequence ID" value="KEJ88772.1"/>
    <property type="molecule type" value="Genomic_DNA"/>
</dbReference>
<comment type="caution">
    <text evidence="2">The sequence shown here is derived from an EMBL/GenBank/DDBJ whole genome shotgun (WGS) entry which is preliminary data.</text>
</comment>
<evidence type="ECO:0000256" key="1">
    <source>
        <dbReference type="SAM" id="MobiDB-lite"/>
    </source>
</evidence>
<dbReference type="eggNOG" id="ENOG502ZQ15">
    <property type="taxonomic scope" value="Bacteria"/>
</dbReference>
<feature type="compositionally biased region" description="Basic and acidic residues" evidence="1">
    <location>
        <begin position="19"/>
        <end position="33"/>
    </location>
</feature>